<accession>A0ACC1CLC9</accession>
<sequence length="1655" mass="182389">MATARPRSPQDGARRRREFNRSPYVTLGAVRYAVRRAPPPRACPCRCCSEEAVAACLGRAKPDRRTLERMQRRQSRGAREERPSRHQRLQALTQRLLPRALNSPPQPPPPPPPPPPPHSAPVLPPVPPPRLRHRHSPPRGVSVDRCDEFDAANITLERVEPRAIVGSYAQKAIPYRSASFSQGDFAQDKYYRGANRQQSVFDFGKRRNEVERAVAKRRDAESSIATDENVTEGGSVASVDSAVGSDEGLLAHASPAPRSPPPDAPHKQLGARSLTHPLPRRIPPVREEGPNEAGGSLPALMPPRVLHEVREESDGSQADSAQAHSEGTSPIEPAQPFAFPPLPDPPANICANLDCDCSQFPVTLDDPPEVDVLSDIDSSIPVPVYECIVKQWSKELPQEEPHRSDAASDGSLDRDKEDETITSEQVASLLAAVQNPCTPAPLGARERRRPLDKTKRRKGIYITTPSDDGGEEDPPSVNGCKRESSETSLQDMRLSAETRTSSLLGDKSDDSCANGPPSPSEAPGPMWPISEELKSRRARFYQQSSDERDDDSYRARRKYGDSPSEADSDTCSRDRTASPSPFSPSDTSDVEARRQQCNRGPFGKNLEAPTNRSVEVGRRSLPDATVPSRKTSVGAMTTSTKGKGPTHVRATSSPSKLVGVKPGADLLAELLRGSSEALSNSSAFDNVILTLHQHNDTRTHVVVELYETEKSYVEALEILVKKYLHPLKSPENSGLLDAFLVDEIFYQVPGILNVHQVFLEQLRRRLEQWDLQQKIGDVFLDVFTKPTVMDTYMSFINNLKKAKETIKTAAASRPAFAKFLDAMARDHKGKLSLDNLLIKPVQKFPSYKLLIQRLIKHTDQSHPDHKLLLEAQKEIHELLELINCTERESLELEQQQQTLRDLEQMIEGLSNLVTPDRMFLRHETVTMPSAQGTIKDRALFLFNDTLLITSVKRRTGTIKKPIPTYQSNIASQMEGNKYKLLMRIPLADLEIVKARDENLRRIIHEMDTLTEDVNTLTQISEHVAALHTQHAPLEEIVRDMLHMLNRQLSEKQNSDMQLSYMEISLNTPNGPENLTIIFPKMEKRSSWEELINETKQKLCVYGHERPAPEFLSPVPIRKTRAGLQFTCAAPTLPPKGQSPDVWVCNSDGYVGQVCVLTLSPKPQVTSCNGVCNARILCVACVPPAPALAKQQTLDIPSTSSLNSTGSVKPGISISDPDDSCKNIRLDSSSSSDDEDEGSSTSENQDAQSERSQESATIRLHNTLSSSLGNHRSTLTPNHSKSLSSPHTGQNIQVHPVMKSNSNPAVDKQAMGITSGTLSSPASRQSSEDSATTANQPTMWLGTEDGCIHVYNCLDNIRIKKNKVKLQHNSGVHSIVYMEGKVFVALGNGDLVVYCRDIDGSWTERSTIPVGTGSNPVSSMLLSGGKLWCATHASIKIINPHSLQVDETFQISSETKPISHMAVAGGSIWLSLHNAAQLRCYNATSREQLAEINITPQVTKMLHGCDDIIRQHKAACLRVTALLAHRETLWVGTSAGVLLTAPLHNAPNARTGQFTVPPLTGITYGHTGHVRFLTIVENPVPPKQPAKTTQTSLKTKALSRRSANAEKLQKQTEPSQNNKETLIISGGDGYEDFRSSSMTEDAGREDSTNHLLLWRV</sequence>
<keyword evidence="2" id="KW-1185">Reference proteome</keyword>
<evidence type="ECO:0000313" key="2">
    <source>
        <dbReference type="Proteomes" id="UP000824533"/>
    </source>
</evidence>
<protein>
    <submittedName>
        <fullName evidence="1">Uncharacterized protein</fullName>
    </submittedName>
</protein>
<organism evidence="1 2">
    <name type="scientific">Dendrolimus kikuchii</name>
    <dbReference type="NCBI Taxonomy" id="765133"/>
    <lineage>
        <taxon>Eukaryota</taxon>
        <taxon>Metazoa</taxon>
        <taxon>Ecdysozoa</taxon>
        <taxon>Arthropoda</taxon>
        <taxon>Hexapoda</taxon>
        <taxon>Insecta</taxon>
        <taxon>Pterygota</taxon>
        <taxon>Neoptera</taxon>
        <taxon>Endopterygota</taxon>
        <taxon>Lepidoptera</taxon>
        <taxon>Glossata</taxon>
        <taxon>Ditrysia</taxon>
        <taxon>Bombycoidea</taxon>
        <taxon>Lasiocampidae</taxon>
        <taxon>Dendrolimus</taxon>
    </lineage>
</organism>
<reference evidence="1 2" key="1">
    <citation type="journal article" date="2021" name="Front. Genet.">
        <title>Chromosome-Level Genome Assembly Reveals Significant Gene Expansion in the Toll and IMD Signaling Pathways of Dendrolimus kikuchii.</title>
        <authorList>
            <person name="Zhou J."/>
            <person name="Wu P."/>
            <person name="Xiong Z."/>
            <person name="Liu N."/>
            <person name="Zhao N."/>
            <person name="Ji M."/>
            <person name="Qiu Y."/>
            <person name="Yang B."/>
        </authorList>
    </citation>
    <scope>NUCLEOTIDE SEQUENCE [LARGE SCALE GENOMIC DNA]</scope>
    <source>
        <strain evidence="1">Ann1</strain>
    </source>
</reference>
<gene>
    <name evidence="1" type="ORF">K1T71_012306</name>
</gene>
<dbReference type="Proteomes" id="UP000824533">
    <property type="component" value="Linkage Group LG22"/>
</dbReference>
<evidence type="ECO:0000313" key="1">
    <source>
        <dbReference type="EMBL" id="KAJ0172333.1"/>
    </source>
</evidence>
<name>A0ACC1CLC9_9NEOP</name>
<dbReference type="EMBL" id="CM034408">
    <property type="protein sequence ID" value="KAJ0172333.1"/>
    <property type="molecule type" value="Genomic_DNA"/>
</dbReference>
<proteinExistence type="predicted"/>
<comment type="caution">
    <text evidence="1">The sequence shown here is derived from an EMBL/GenBank/DDBJ whole genome shotgun (WGS) entry which is preliminary data.</text>
</comment>